<evidence type="ECO:0000313" key="1">
    <source>
        <dbReference type="EMBL" id="CUQ17625.1"/>
    </source>
</evidence>
<name>A0A174UD18_9FIRM</name>
<organism evidence="1 2">
    <name type="scientific">Blautia wexlerae</name>
    <dbReference type="NCBI Taxonomy" id="418240"/>
    <lineage>
        <taxon>Bacteria</taxon>
        <taxon>Bacillati</taxon>
        <taxon>Bacillota</taxon>
        <taxon>Clostridia</taxon>
        <taxon>Lachnospirales</taxon>
        <taxon>Lachnospiraceae</taxon>
        <taxon>Blautia</taxon>
    </lineage>
</organism>
<dbReference type="RefSeq" id="WP_055154031.1">
    <property type="nucleotide sequence ID" value="NZ_CZAW01000095.1"/>
</dbReference>
<proteinExistence type="predicted"/>
<evidence type="ECO:0000313" key="2">
    <source>
        <dbReference type="Proteomes" id="UP000095712"/>
    </source>
</evidence>
<accession>A0A174UD18</accession>
<dbReference type="OrthoDB" id="3174733at2"/>
<evidence type="ECO:0008006" key="3">
    <source>
        <dbReference type="Google" id="ProtNLM"/>
    </source>
</evidence>
<gene>
    <name evidence="1" type="ORF">ERS852523_04261</name>
</gene>
<dbReference type="EMBL" id="CZAW01000095">
    <property type="protein sequence ID" value="CUQ17625.1"/>
    <property type="molecule type" value="Genomic_DNA"/>
</dbReference>
<dbReference type="Proteomes" id="UP000095712">
    <property type="component" value="Unassembled WGS sequence"/>
</dbReference>
<reference evidence="1 2" key="1">
    <citation type="submission" date="2015-09" db="EMBL/GenBank/DDBJ databases">
        <authorList>
            <consortium name="Pathogen Informatics"/>
        </authorList>
    </citation>
    <scope>NUCLEOTIDE SEQUENCE [LARGE SCALE GENOMIC DNA]</scope>
    <source>
        <strain evidence="1 2">2789STDY5834911</strain>
    </source>
</reference>
<protein>
    <recommendedName>
        <fullName evidence="3">DNA-binding protein</fullName>
    </recommendedName>
</protein>
<dbReference type="AlphaFoldDB" id="A0A174UD18"/>
<sequence>MQNKLFLKAADICELLEVKQTSAYEIIGNLNKELEEQSYLMLRGKVPTKYFVKRFYGVEDTCEIPQEEGKEWSHA</sequence>